<proteinExistence type="inferred from homology"/>
<evidence type="ECO:0000256" key="1">
    <source>
        <dbReference type="ARBA" id="ARBA00005953"/>
    </source>
</evidence>
<keyword evidence="2" id="KW-0378">Hydrolase</keyword>
<dbReference type="Proteomes" id="UP000003704">
    <property type="component" value="Unassembled WGS sequence"/>
</dbReference>
<dbReference type="GO" id="GO:0047617">
    <property type="term" value="F:fatty acyl-CoA hydrolase activity"/>
    <property type="evidence" value="ECO:0007669"/>
    <property type="project" value="TreeGrafter"/>
</dbReference>
<dbReference type="InterPro" id="IPR050563">
    <property type="entry name" value="4-hydroxybenzoyl-CoA_TE"/>
</dbReference>
<organism evidence="3 4">
    <name type="scientific">Hydrocarboniphaga effusa AP103</name>
    <dbReference type="NCBI Taxonomy" id="1172194"/>
    <lineage>
        <taxon>Bacteria</taxon>
        <taxon>Pseudomonadati</taxon>
        <taxon>Pseudomonadota</taxon>
        <taxon>Gammaproteobacteria</taxon>
        <taxon>Nevskiales</taxon>
        <taxon>Nevskiaceae</taxon>
        <taxon>Hydrocarboniphaga</taxon>
    </lineage>
</organism>
<dbReference type="RefSeq" id="WP_007183881.1">
    <property type="nucleotide sequence ID" value="NZ_AKGD01000001.1"/>
</dbReference>
<comment type="similarity">
    <text evidence="1">Belongs to the 4-hydroxybenzoyl-CoA thioesterase family.</text>
</comment>
<dbReference type="STRING" id="1172194.WQQ_09250"/>
<dbReference type="SUPFAM" id="SSF54637">
    <property type="entry name" value="Thioesterase/thiol ester dehydrase-isomerase"/>
    <property type="match status" value="1"/>
</dbReference>
<dbReference type="EMBL" id="AKGD01000001">
    <property type="protein sequence ID" value="EIT70788.1"/>
    <property type="molecule type" value="Genomic_DNA"/>
</dbReference>
<evidence type="ECO:0000313" key="4">
    <source>
        <dbReference type="Proteomes" id="UP000003704"/>
    </source>
</evidence>
<name>I8TA80_9GAMM</name>
<dbReference type="AlphaFoldDB" id="I8TA80"/>
<sequence>MTDKTADKIAETRDRYRYWLSIPTRWMDGDPYGHVNNAQYYSFIDTVVTTMLIEKQVLRGPHWDAIGLVIESQCVYSAPITFPEIVEAGLRIGRVGGSSLRYEVALFKQGEDKPAAVAHFVHVFVDPQTRRPLPLVEPVRKAMLELTLG</sequence>
<dbReference type="PANTHER" id="PTHR31793">
    <property type="entry name" value="4-HYDROXYBENZOYL-COA THIOESTERASE FAMILY MEMBER"/>
    <property type="match status" value="1"/>
</dbReference>
<dbReference type="Gene3D" id="3.10.129.10">
    <property type="entry name" value="Hotdog Thioesterase"/>
    <property type="match status" value="1"/>
</dbReference>
<evidence type="ECO:0000256" key="2">
    <source>
        <dbReference type="ARBA" id="ARBA00022801"/>
    </source>
</evidence>
<reference evidence="3 4" key="1">
    <citation type="journal article" date="2012" name="J. Bacteriol.">
        <title>Genome Sequence of n-Alkane-Degrading Hydrocarboniphaga effusa Strain AP103T (ATCC BAA-332T).</title>
        <authorList>
            <person name="Chang H.K."/>
            <person name="Zylstra G.J."/>
            <person name="Chae J.C."/>
        </authorList>
    </citation>
    <scope>NUCLEOTIDE SEQUENCE [LARGE SCALE GENOMIC DNA]</scope>
    <source>
        <strain evidence="3 4">AP103</strain>
    </source>
</reference>
<dbReference type="OrthoDB" id="9799036at2"/>
<comment type="caution">
    <text evidence="3">The sequence shown here is derived from an EMBL/GenBank/DDBJ whole genome shotgun (WGS) entry which is preliminary data.</text>
</comment>
<dbReference type="CDD" id="cd00586">
    <property type="entry name" value="4HBT"/>
    <property type="match status" value="1"/>
</dbReference>
<keyword evidence="4" id="KW-1185">Reference proteome</keyword>
<evidence type="ECO:0000313" key="3">
    <source>
        <dbReference type="EMBL" id="EIT70788.1"/>
    </source>
</evidence>
<gene>
    <name evidence="3" type="ORF">WQQ_09250</name>
</gene>
<protein>
    <submittedName>
        <fullName evidence="3">Thioesterase family protein</fullName>
    </submittedName>
</protein>
<dbReference type="PANTHER" id="PTHR31793:SF27">
    <property type="entry name" value="NOVEL THIOESTERASE SUPERFAMILY DOMAIN AND SAPOSIN A-TYPE DOMAIN CONTAINING PROTEIN (0610012H03RIK)"/>
    <property type="match status" value="1"/>
</dbReference>
<accession>I8TA80</accession>
<dbReference type="Pfam" id="PF13279">
    <property type="entry name" value="4HBT_2"/>
    <property type="match status" value="1"/>
</dbReference>
<dbReference type="InterPro" id="IPR029069">
    <property type="entry name" value="HotDog_dom_sf"/>
</dbReference>